<name>A0A9P5P016_GYMJU</name>
<dbReference type="SUPFAM" id="SSF52047">
    <property type="entry name" value="RNI-like"/>
    <property type="match status" value="1"/>
</dbReference>
<evidence type="ECO:0000313" key="1">
    <source>
        <dbReference type="EMBL" id="KAF8912217.1"/>
    </source>
</evidence>
<gene>
    <name evidence="1" type="ORF">CPB84DRAFT_1841895</name>
</gene>
<organism evidence="1 2">
    <name type="scientific">Gymnopilus junonius</name>
    <name type="common">Spectacular rustgill mushroom</name>
    <name type="synonym">Gymnopilus spectabilis subsp. junonius</name>
    <dbReference type="NCBI Taxonomy" id="109634"/>
    <lineage>
        <taxon>Eukaryota</taxon>
        <taxon>Fungi</taxon>
        <taxon>Dikarya</taxon>
        <taxon>Basidiomycota</taxon>
        <taxon>Agaricomycotina</taxon>
        <taxon>Agaricomycetes</taxon>
        <taxon>Agaricomycetidae</taxon>
        <taxon>Agaricales</taxon>
        <taxon>Agaricineae</taxon>
        <taxon>Hymenogastraceae</taxon>
        <taxon>Gymnopilus</taxon>
    </lineage>
</organism>
<dbReference type="InterPro" id="IPR032675">
    <property type="entry name" value="LRR_dom_sf"/>
</dbReference>
<keyword evidence="2" id="KW-1185">Reference proteome</keyword>
<dbReference type="OrthoDB" id="3058282at2759"/>
<evidence type="ECO:0008006" key="3">
    <source>
        <dbReference type="Google" id="ProtNLM"/>
    </source>
</evidence>
<dbReference type="AlphaFoldDB" id="A0A9P5P016"/>
<protein>
    <recommendedName>
        <fullName evidence="3">F-box domain-containing protein</fullName>
    </recommendedName>
</protein>
<comment type="caution">
    <text evidence="1">The sequence shown here is derived from an EMBL/GenBank/DDBJ whole genome shotgun (WGS) entry which is preliminary data.</text>
</comment>
<evidence type="ECO:0000313" key="2">
    <source>
        <dbReference type="Proteomes" id="UP000724874"/>
    </source>
</evidence>
<reference evidence="1" key="1">
    <citation type="submission" date="2020-11" db="EMBL/GenBank/DDBJ databases">
        <authorList>
            <consortium name="DOE Joint Genome Institute"/>
            <person name="Ahrendt S."/>
            <person name="Riley R."/>
            <person name="Andreopoulos W."/>
            <person name="LaButti K."/>
            <person name="Pangilinan J."/>
            <person name="Ruiz-duenas F.J."/>
            <person name="Barrasa J.M."/>
            <person name="Sanchez-Garcia M."/>
            <person name="Camarero S."/>
            <person name="Miyauchi S."/>
            <person name="Serrano A."/>
            <person name="Linde D."/>
            <person name="Babiker R."/>
            <person name="Drula E."/>
            <person name="Ayuso-Fernandez I."/>
            <person name="Pacheco R."/>
            <person name="Padilla G."/>
            <person name="Ferreira P."/>
            <person name="Barriuso J."/>
            <person name="Kellner H."/>
            <person name="Castanera R."/>
            <person name="Alfaro M."/>
            <person name="Ramirez L."/>
            <person name="Pisabarro A.G."/>
            <person name="Kuo A."/>
            <person name="Tritt A."/>
            <person name="Lipzen A."/>
            <person name="He G."/>
            <person name="Yan M."/>
            <person name="Ng V."/>
            <person name="Cullen D."/>
            <person name="Martin F."/>
            <person name="Rosso M.-N."/>
            <person name="Henrissat B."/>
            <person name="Hibbett D."/>
            <person name="Martinez A.T."/>
            <person name="Grigoriev I.V."/>
        </authorList>
    </citation>
    <scope>NUCLEOTIDE SEQUENCE</scope>
    <source>
        <strain evidence="1">AH 44721</strain>
    </source>
</reference>
<sequence length="454" mass="51618">MNAVSSDARLAPLIRTINLCYSSHLYKHSEDEVVKAANDSYKPFVQTFIQVCSKFVNLRQVNIDFDKNMDKTILISLASLPHLDVIVFTSARFGAHLLKPRLNLKTLVIDNTRLKSMRLDPNPNSSAKLLDIVSVARLECIQSYSWTYTPKLFRALTKQGISDHLVHLTFQLRAENVDVLYPFLATCPNLLHLSIASESYPSSNLPPLPPLPHSTISRLTYLRCPCTVAKAFVPRRPIVKLCLTHPSYCSDHYTLDKIEEIIPKVSQIKGYLTTLDIQNIMPFPQALCLIATHLPRLQILRLGLGHRMVIINGDPNTIDLETVTPRDQLLSGMRQADTLGFKADVFLLPIDLHVIYMDFIHWVALKKIDLPPALKVLELRTSWHRPSSRKPYTIRNALSIFHAMSIRFPEVEHLEVHAGVQRLEWRKDKCGAWITERLADAARDQGDPWAPHTK</sequence>
<proteinExistence type="predicted"/>
<dbReference type="Gene3D" id="3.80.10.10">
    <property type="entry name" value="Ribonuclease Inhibitor"/>
    <property type="match status" value="1"/>
</dbReference>
<dbReference type="EMBL" id="JADNYJ010000003">
    <property type="protein sequence ID" value="KAF8912217.1"/>
    <property type="molecule type" value="Genomic_DNA"/>
</dbReference>
<dbReference type="Proteomes" id="UP000724874">
    <property type="component" value="Unassembled WGS sequence"/>
</dbReference>
<accession>A0A9P5P016</accession>